<dbReference type="InterPro" id="IPR036388">
    <property type="entry name" value="WH-like_DNA-bd_sf"/>
</dbReference>
<evidence type="ECO:0000259" key="1">
    <source>
        <dbReference type="PROSITE" id="PS51688"/>
    </source>
</evidence>
<dbReference type="PROSITE" id="PS51688">
    <property type="entry name" value="ICA"/>
    <property type="match status" value="1"/>
</dbReference>
<evidence type="ECO:0000313" key="3">
    <source>
        <dbReference type="Proteomes" id="UP000194946"/>
    </source>
</evidence>
<evidence type="ECO:0000313" key="2">
    <source>
        <dbReference type="EMBL" id="OUI77782.1"/>
    </source>
</evidence>
<dbReference type="EMBL" id="JOPB01000018">
    <property type="protein sequence ID" value="OUI77782.1"/>
    <property type="molecule type" value="Genomic_DNA"/>
</dbReference>
<name>A0A251ZT04_9PROT</name>
<gene>
    <name evidence="2" type="ORF">HK18_01175</name>
</gene>
<accession>A0A251ZT04</accession>
<dbReference type="AlphaFoldDB" id="A0A251ZT04"/>
<keyword evidence="3" id="KW-1185">Reference proteome</keyword>
<comment type="caution">
    <text evidence="2">The sequence shown here is derived from an EMBL/GenBank/DDBJ whole genome shotgun (WGS) entry which is preliminary data.</text>
</comment>
<dbReference type="InterPro" id="IPR030392">
    <property type="entry name" value="S74_ICA"/>
</dbReference>
<sequence>MADIQTNAPKDLNLTDCYVSSDGGNTKTPLIDIKTSADTATTKVAELEQKITDNSDLNIDTSKFLTTDSINKANGVVGTNDKNEVWLPVSLDAPQTWLRAGKNKDGTVVNNFSRTGLEFYASGAARPYQNIYKASADGACVEEQIWSTCVFPASNNDTTLGKTGSSFKDLFLVNAPTITSDENTKNVITSDISSSDYAKLLDAVYSVKASLYTIKDAVSEKGSDARTHAGFIAQQLEAAVKSQGLDPSQFSFWCSSPLVQQVKKEVKLENGETSVTFESELVKDKEGNQVYQQSLRYEELFVLLLEAVKVKMASFEERLAVLEDK</sequence>
<dbReference type="RefSeq" id="WP_144289631.1">
    <property type="nucleotide sequence ID" value="NZ_JOPB01000018.1"/>
</dbReference>
<proteinExistence type="predicted"/>
<organism evidence="2 3">
    <name type="scientific">Commensalibacter intestini</name>
    <dbReference type="NCBI Taxonomy" id="479936"/>
    <lineage>
        <taxon>Bacteria</taxon>
        <taxon>Pseudomonadati</taxon>
        <taxon>Pseudomonadota</taxon>
        <taxon>Alphaproteobacteria</taxon>
        <taxon>Acetobacterales</taxon>
        <taxon>Acetobacteraceae</taxon>
    </lineage>
</organism>
<dbReference type="Proteomes" id="UP000194946">
    <property type="component" value="Unassembled WGS sequence"/>
</dbReference>
<dbReference type="Gene3D" id="1.10.10.10">
    <property type="entry name" value="Winged helix-like DNA-binding domain superfamily/Winged helix DNA-binding domain"/>
    <property type="match status" value="1"/>
</dbReference>
<reference evidence="3" key="1">
    <citation type="submission" date="2014-06" db="EMBL/GenBank/DDBJ databases">
        <authorList>
            <person name="Winans N.J."/>
            <person name="Newell P.D."/>
            <person name="Douglas A.E."/>
        </authorList>
    </citation>
    <scope>NUCLEOTIDE SEQUENCE [LARGE SCALE GENOMIC DNA]</scope>
    <source>
        <strain evidence="3">DmL_052</strain>
    </source>
</reference>
<dbReference type="Pfam" id="PF13884">
    <property type="entry name" value="Peptidase_S74"/>
    <property type="match status" value="1"/>
</dbReference>
<feature type="domain" description="Peptidase S74" evidence="1">
    <location>
        <begin position="180"/>
        <end position="325"/>
    </location>
</feature>
<protein>
    <recommendedName>
        <fullName evidence="1">Peptidase S74 domain-containing protein</fullName>
    </recommendedName>
</protein>